<feature type="domain" description="YgjP-like metallopeptidase" evidence="2">
    <location>
        <begin position="34"/>
        <end position="248"/>
    </location>
</feature>
<reference evidence="3" key="1">
    <citation type="submission" date="2021-10" db="EMBL/GenBank/DDBJ databases">
        <title>Streptomyces nigrumlapis sp.nov.,an antimicrobial producing actinobacterium isolated from Black Gobi rocks.</title>
        <authorList>
            <person name="Wen Y."/>
            <person name="Zhang W."/>
            <person name="Liu X.G."/>
        </authorList>
    </citation>
    <scope>NUCLEOTIDE SEQUENCE</scope>
    <source>
        <strain evidence="3">ST13-2-2</strain>
    </source>
</reference>
<dbReference type="Gene3D" id="3.30.2010.10">
    <property type="entry name" value="Metalloproteases ('zincins'), catalytic domain"/>
    <property type="match status" value="1"/>
</dbReference>
<evidence type="ECO:0000313" key="3">
    <source>
        <dbReference type="EMBL" id="UQA95652.1"/>
    </source>
</evidence>
<proteinExistence type="predicted"/>
<dbReference type="Pfam" id="PF01863">
    <property type="entry name" value="YgjP-like"/>
    <property type="match status" value="1"/>
</dbReference>
<name>A0ABY4MD44_9ACTN</name>
<evidence type="ECO:0000313" key="4">
    <source>
        <dbReference type="Proteomes" id="UP000830115"/>
    </source>
</evidence>
<keyword evidence="4" id="KW-1185">Reference proteome</keyword>
<gene>
    <name evidence="3" type="ORF">K9S39_30690</name>
</gene>
<dbReference type="InterPro" id="IPR002725">
    <property type="entry name" value="YgjP-like_metallopeptidase"/>
</dbReference>
<feature type="region of interest" description="Disordered" evidence="1">
    <location>
        <begin position="242"/>
        <end position="265"/>
    </location>
</feature>
<dbReference type="EMBL" id="CP086322">
    <property type="protein sequence ID" value="UQA95652.1"/>
    <property type="molecule type" value="Genomic_DNA"/>
</dbReference>
<accession>A0ABY4MD44</accession>
<organism evidence="3 4">
    <name type="scientific">Streptomyces halobius</name>
    <dbReference type="NCBI Taxonomy" id="2879846"/>
    <lineage>
        <taxon>Bacteria</taxon>
        <taxon>Bacillati</taxon>
        <taxon>Actinomycetota</taxon>
        <taxon>Actinomycetes</taxon>
        <taxon>Kitasatosporales</taxon>
        <taxon>Streptomycetaceae</taxon>
        <taxon>Streptomyces</taxon>
    </lineage>
</organism>
<evidence type="ECO:0000256" key="1">
    <source>
        <dbReference type="SAM" id="MobiDB-lite"/>
    </source>
</evidence>
<dbReference type="CDD" id="cd07344">
    <property type="entry name" value="M48_yhfN_like"/>
    <property type="match status" value="1"/>
</dbReference>
<dbReference type="InterPro" id="IPR053136">
    <property type="entry name" value="UTP_pyrophosphatase-like"/>
</dbReference>
<dbReference type="PANTHER" id="PTHR30399">
    <property type="entry name" value="UNCHARACTERIZED PROTEIN YGJP"/>
    <property type="match status" value="1"/>
</dbReference>
<dbReference type="PANTHER" id="PTHR30399:SF1">
    <property type="entry name" value="UTP PYROPHOSPHATASE"/>
    <property type="match status" value="1"/>
</dbReference>
<evidence type="ECO:0000259" key="2">
    <source>
        <dbReference type="Pfam" id="PF01863"/>
    </source>
</evidence>
<protein>
    <submittedName>
        <fullName evidence="3">M48 family metallopeptidase</fullName>
    </submittedName>
</protein>
<dbReference type="Proteomes" id="UP000830115">
    <property type="component" value="Chromosome"/>
</dbReference>
<sequence length="265" mass="29380">MPTQTDRIAAAITASGVLDGFTVTVRVSARRRALGVTVEPGGTALTVAVPATIESDETVQILRRMRPRIAGHVLRARENAPAGPTPELVDGEGFMWLGRSARLRLVDGTAPVERVHTDTGYWLHAGRDLLAREGARPIVRWYCEQGTAWLRQEAPRFWCRMAASGAPLPELRVANIGRKRWGKYEPARHRVTLAWQSLQLPPSLARYVIVHELAHATRPGGAPHGPEFWRAADRGIPLAREKRRRLDKEGRTVWMGETAPRPAAN</sequence>
<dbReference type="RefSeq" id="WP_248866565.1">
    <property type="nucleotide sequence ID" value="NZ_CP086322.1"/>
</dbReference>